<evidence type="ECO:0000313" key="4">
    <source>
        <dbReference type="Proteomes" id="UP001652504"/>
    </source>
</evidence>
<reference evidence="3 4" key="1">
    <citation type="submission" date="2022-10" db="EMBL/GenBank/DDBJ databases">
        <title>Aestuariibacter sp. AA17 isolated from Montipora capitata coral fragment.</title>
        <authorList>
            <person name="Emsley S.A."/>
            <person name="Pfannmuller K.M."/>
            <person name="Loughran R.M."/>
            <person name="Shlafstein M."/>
            <person name="Papke E."/>
            <person name="Saw J.H."/>
            <person name="Ushijima B."/>
            <person name="Videau P."/>
        </authorList>
    </citation>
    <scope>NUCLEOTIDE SEQUENCE [LARGE SCALE GENOMIC DNA]</scope>
    <source>
        <strain evidence="3 4">AA17</strain>
    </source>
</reference>
<evidence type="ECO:0000313" key="3">
    <source>
        <dbReference type="EMBL" id="MCV2885465.1"/>
    </source>
</evidence>
<feature type="domain" description="Glycosyltransferase Maf N-terminal" evidence="2">
    <location>
        <begin position="33"/>
        <end position="243"/>
    </location>
</feature>
<name>A0ABT3A9V2_9ALTE</name>
<dbReference type="Pfam" id="PF01973">
    <property type="entry name" value="MptE-like"/>
    <property type="match status" value="1"/>
</dbReference>
<organism evidence="3 4">
    <name type="scientific">Fluctibacter corallii</name>
    <dbReference type="NCBI Taxonomy" id="2984329"/>
    <lineage>
        <taxon>Bacteria</taxon>
        <taxon>Pseudomonadati</taxon>
        <taxon>Pseudomonadota</taxon>
        <taxon>Gammaproteobacteria</taxon>
        <taxon>Alteromonadales</taxon>
        <taxon>Alteromonadaceae</taxon>
        <taxon>Fluctibacter</taxon>
    </lineage>
</organism>
<accession>A0ABT3A9V2</accession>
<feature type="domain" description="Glycosyltransferase Maf N-terminal" evidence="2">
    <location>
        <begin position="287"/>
        <end position="513"/>
    </location>
</feature>
<sequence>MLKNIRYHLAEDAEQVRLEEEFAKFISEKQKVNINSFLRNIPSLVSTIQNRKTQNIAPFVNKWGEANIVDFSTGRALYGLKPKLEISSQVDAFFNMCLKVDINDTAEKTRSSDCVDVPDSLKDIVTHFDKVKSDEIELLIVMGLGVGHHIEFLLDKIRVRNLVIYEPEEQYFLCSSMIANWDTIFKKVRQQGCSVFFQIGKDSRDIIDNVKELKDNINFDSFFIYKHYNHPVFDSVYKDLSRRAWGQIERGGISFSTTEISADFCEVWSNNIELASFNDVESSRSTYDKNIRAFEKYFPNIADEFANYEPKYWLPLEDKNGCVNLLNYNKLTFLYGDNPKTECELELNEFKKNPNIDGLVIDYHGNKLKDYLHYRFVKKTQKVISKLKEEKADLPEDIKSLIFFGIGSGYGLESILQSHNIKNVFICEPNRDFFYASLFSIEWYSILENIDKSEHRIYINIGDDGTSLFRDLLNQFYSIGPYILAETYFISGYYNALLNETMAQLREQLQVVIAMGEYFDHARYGISQTRIGIKRQFRHLIRNPSACLSIENKEVPVILVGNGPSLDSKILTLKSLVDKAIIVSCGTSLQVLHKNGITPDFHAEIEQNRATFDWCSRIGSHDYLQKIDLITCNGVHPDTAALFKEKLIAFKEGESSTTSILSVAGEERFSVLKFAFPTVTNFSLNLFKTLGFVDIYLIGVDLGFEHPDNHHSKQSGYYSDDGKPLYDFKASTNTSIAIKGNFVPYVFTKHEFRVAKHIIEQTLESYSGSCYNAGEGAYIAGAIPLRIDDFLITSSPELKKKTVERILDDCYQLIDFTRFDEEFNAKYSAATLDKEISAMITLTESEISNLSEVEEYIERVKSMMFASYQNGASLLFYYLYGTINFVNVAFTKLLRTALSDKEKLEHINQQRLRWLTTFKDIKEAVLNFNLDTDFCSSLSSHRIEKKLHALLKKKHVIVLSEEAKMIANFKRLSNYYDFKLEVTAINSLQVGTECDLLIVDINDSANVTNEILNVKSKVDFVKGIVCGESEYSLARCLKMIDLDPRLSVMQGFQGKDWLFELNPDIEILNGDKMRAYCMLMYVLSADKYKLFYPKVEVFEGATSKRNTIENESLSNQFNTTWLEFSSYYALPRDDATLLDSLENRARQNTRAPQPDELILNYIPEELVVASIERNFSDCEKRVESWKAEADRKIE</sequence>
<dbReference type="PANTHER" id="PTHR41786">
    <property type="entry name" value="MOTILITY ACCESSORY FACTOR MAF"/>
    <property type="match status" value="1"/>
</dbReference>
<keyword evidence="4" id="KW-1185">Reference proteome</keyword>
<dbReference type="RefSeq" id="WP_263712757.1">
    <property type="nucleotide sequence ID" value="NZ_JAOWKX010000006.1"/>
</dbReference>
<dbReference type="PANTHER" id="PTHR41786:SF1">
    <property type="entry name" value="6-HYDROXYMETHYLPTERIN DIPHOSPHOKINASE MPTE-LIKE DOMAIN-CONTAINING PROTEIN"/>
    <property type="match status" value="1"/>
</dbReference>
<dbReference type="InterPro" id="IPR002826">
    <property type="entry name" value="MptE-like"/>
</dbReference>
<feature type="domain" description="6-hydroxymethylpterin diphosphokinase MptE-like" evidence="1">
    <location>
        <begin position="551"/>
        <end position="705"/>
    </location>
</feature>
<evidence type="ECO:0000259" key="2">
    <source>
        <dbReference type="Pfam" id="PF20157"/>
    </source>
</evidence>
<dbReference type="InterPro" id="IPR045376">
    <property type="entry name" value="Maf_N"/>
</dbReference>
<dbReference type="EMBL" id="JAOWKX010000006">
    <property type="protein sequence ID" value="MCV2885465.1"/>
    <property type="molecule type" value="Genomic_DNA"/>
</dbReference>
<protein>
    <submittedName>
        <fullName evidence="3">DUF115 domain-containing protein</fullName>
    </submittedName>
</protein>
<comment type="caution">
    <text evidence="3">The sequence shown here is derived from an EMBL/GenBank/DDBJ whole genome shotgun (WGS) entry which is preliminary data.</text>
</comment>
<gene>
    <name evidence="3" type="ORF">OE749_12240</name>
</gene>
<evidence type="ECO:0000259" key="1">
    <source>
        <dbReference type="Pfam" id="PF01973"/>
    </source>
</evidence>
<dbReference type="Pfam" id="PF20157">
    <property type="entry name" value="Maf_flag10_N"/>
    <property type="match status" value="2"/>
</dbReference>
<dbReference type="Proteomes" id="UP001652504">
    <property type="component" value="Unassembled WGS sequence"/>
</dbReference>
<proteinExistence type="predicted"/>